<sequence>MPAAIPPDRKHVGKVSKTNSHAVSTNSKTAKKRPSAHNTQHDPTFVERVYTCLNYRIYKIKILGGTCALLIFVWYFPGFVLRNVLVGMLGHVVLSIAHGKITHVHAKEDTESRLLHVLVYDVILRQPTGDGDFHAGSVTEIVHFLASAFVHVGGWLREAIKEIQDMRARGRDTAVEAYGDRAFSTASLIKNKSRDNRHINAPGSHSLDSLADSYIELFPDHHTSLTAVYAPGTSLITPTPNIHHPWLMASSAMPQPSENLTHRIAKSIYSRRDKPFFQAWWHYARQPEILSDADIVELTHWIKLCLGTIQSKRSKLNVKLDEAQKSMLAVRVPTKMERLPRDRAARKKEGGGLKSKIGAKETMVAVVESVRDEQRRESTAGDLVGLVQGKELIIGRDWLDTKRQLVLKL</sequence>
<feature type="region of interest" description="Disordered" evidence="1">
    <location>
        <begin position="1"/>
        <end position="40"/>
    </location>
</feature>
<feature type="compositionally biased region" description="Polar residues" evidence="1">
    <location>
        <begin position="16"/>
        <end position="28"/>
    </location>
</feature>
<proteinExistence type="predicted"/>
<dbReference type="Proteomes" id="UP000799424">
    <property type="component" value="Unassembled WGS sequence"/>
</dbReference>
<evidence type="ECO:0000313" key="3">
    <source>
        <dbReference type="EMBL" id="KAF2826018.1"/>
    </source>
</evidence>
<keyword evidence="2" id="KW-0472">Membrane</keyword>
<name>A0A6A6ZZC9_9PLEO</name>
<dbReference type="EMBL" id="MU006227">
    <property type="protein sequence ID" value="KAF2826018.1"/>
    <property type="molecule type" value="Genomic_DNA"/>
</dbReference>
<dbReference type="AlphaFoldDB" id="A0A6A6ZZC9"/>
<feature type="transmembrane region" description="Helical" evidence="2">
    <location>
        <begin position="62"/>
        <end position="81"/>
    </location>
</feature>
<reference evidence="3" key="1">
    <citation type="journal article" date="2020" name="Stud. Mycol.">
        <title>101 Dothideomycetes genomes: a test case for predicting lifestyles and emergence of pathogens.</title>
        <authorList>
            <person name="Haridas S."/>
            <person name="Albert R."/>
            <person name="Binder M."/>
            <person name="Bloem J."/>
            <person name="Labutti K."/>
            <person name="Salamov A."/>
            <person name="Andreopoulos B."/>
            <person name="Baker S."/>
            <person name="Barry K."/>
            <person name="Bills G."/>
            <person name="Bluhm B."/>
            <person name="Cannon C."/>
            <person name="Castanera R."/>
            <person name="Culley D."/>
            <person name="Daum C."/>
            <person name="Ezra D."/>
            <person name="Gonzalez J."/>
            <person name="Henrissat B."/>
            <person name="Kuo A."/>
            <person name="Liang C."/>
            <person name="Lipzen A."/>
            <person name="Lutzoni F."/>
            <person name="Magnuson J."/>
            <person name="Mondo S."/>
            <person name="Nolan M."/>
            <person name="Ohm R."/>
            <person name="Pangilinan J."/>
            <person name="Park H.-J."/>
            <person name="Ramirez L."/>
            <person name="Alfaro M."/>
            <person name="Sun H."/>
            <person name="Tritt A."/>
            <person name="Yoshinaga Y."/>
            <person name="Zwiers L.-H."/>
            <person name="Turgeon B."/>
            <person name="Goodwin S."/>
            <person name="Spatafora J."/>
            <person name="Crous P."/>
            <person name="Grigoriev I."/>
        </authorList>
    </citation>
    <scope>NUCLEOTIDE SEQUENCE</scope>
    <source>
        <strain evidence="3">CBS 113818</strain>
    </source>
</reference>
<keyword evidence="4" id="KW-1185">Reference proteome</keyword>
<evidence type="ECO:0000256" key="2">
    <source>
        <dbReference type="SAM" id="Phobius"/>
    </source>
</evidence>
<keyword evidence="2" id="KW-1133">Transmembrane helix</keyword>
<protein>
    <submittedName>
        <fullName evidence="3">Uncharacterized protein</fullName>
    </submittedName>
</protein>
<evidence type="ECO:0000313" key="4">
    <source>
        <dbReference type="Proteomes" id="UP000799424"/>
    </source>
</evidence>
<keyword evidence="2" id="KW-0812">Transmembrane</keyword>
<organism evidence="3 4">
    <name type="scientific">Ophiobolus disseminans</name>
    <dbReference type="NCBI Taxonomy" id="1469910"/>
    <lineage>
        <taxon>Eukaryota</taxon>
        <taxon>Fungi</taxon>
        <taxon>Dikarya</taxon>
        <taxon>Ascomycota</taxon>
        <taxon>Pezizomycotina</taxon>
        <taxon>Dothideomycetes</taxon>
        <taxon>Pleosporomycetidae</taxon>
        <taxon>Pleosporales</taxon>
        <taxon>Pleosporineae</taxon>
        <taxon>Phaeosphaeriaceae</taxon>
        <taxon>Ophiobolus</taxon>
    </lineage>
</organism>
<accession>A0A6A6ZZC9</accession>
<gene>
    <name evidence="3" type="ORF">CC86DRAFT_382974</name>
</gene>
<evidence type="ECO:0000256" key="1">
    <source>
        <dbReference type="SAM" id="MobiDB-lite"/>
    </source>
</evidence>